<proteinExistence type="predicted"/>
<accession>A0ABU6S8H5</accession>
<dbReference type="Proteomes" id="UP001341840">
    <property type="component" value="Unassembled WGS sequence"/>
</dbReference>
<feature type="compositionally biased region" description="Basic and acidic residues" evidence="1">
    <location>
        <begin position="65"/>
        <end position="85"/>
    </location>
</feature>
<gene>
    <name evidence="2" type="ORF">PIB30_018173</name>
</gene>
<sequence length="160" mass="17320">MAAANAAHAAAAAGGGGGPAGERPMTLASFLKINLPTFQGTTNPTEADDWISAVERALLAQQVPDEERKSPREAKKNMRSKENRQKAKKNPTQHRPRACALKMARPCPPFFNMEVSVGGAPARPRWCARATLFHNAQDKDLTRPRDGGGAPARRRQNSLK</sequence>
<reference evidence="2 3" key="1">
    <citation type="journal article" date="2023" name="Plants (Basel)">
        <title>Bridging the Gap: Combining Genomics and Transcriptomics Approaches to Understand Stylosanthes scabra, an Orphan Legume from the Brazilian Caatinga.</title>
        <authorList>
            <person name="Ferreira-Neto J.R.C."/>
            <person name="da Silva M.D."/>
            <person name="Binneck E."/>
            <person name="de Melo N.F."/>
            <person name="da Silva R.H."/>
            <person name="de Melo A.L.T.M."/>
            <person name="Pandolfi V."/>
            <person name="Bustamante F.O."/>
            <person name="Brasileiro-Vidal A.C."/>
            <person name="Benko-Iseppon A.M."/>
        </authorList>
    </citation>
    <scope>NUCLEOTIDE SEQUENCE [LARGE SCALE GENOMIC DNA]</scope>
    <source>
        <tissue evidence="2">Leaves</tissue>
    </source>
</reference>
<feature type="compositionally biased region" description="Basic residues" evidence="1">
    <location>
        <begin position="86"/>
        <end position="97"/>
    </location>
</feature>
<name>A0ABU6S8H5_9FABA</name>
<feature type="region of interest" description="Disordered" evidence="1">
    <location>
        <begin position="1"/>
        <end position="24"/>
    </location>
</feature>
<evidence type="ECO:0000313" key="3">
    <source>
        <dbReference type="Proteomes" id="UP001341840"/>
    </source>
</evidence>
<protein>
    <submittedName>
        <fullName evidence="2">Uncharacterized protein</fullName>
    </submittedName>
</protein>
<dbReference type="EMBL" id="JASCZI010060469">
    <property type="protein sequence ID" value="MED6132335.1"/>
    <property type="molecule type" value="Genomic_DNA"/>
</dbReference>
<feature type="region of interest" description="Disordered" evidence="1">
    <location>
        <begin position="133"/>
        <end position="160"/>
    </location>
</feature>
<evidence type="ECO:0000313" key="2">
    <source>
        <dbReference type="EMBL" id="MED6132335.1"/>
    </source>
</evidence>
<evidence type="ECO:0000256" key="1">
    <source>
        <dbReference type="SAM" id="MobiDB-lite"/>
    </source>
</evidence>
<organism evidence="2 3">
    <name type="scientific">Stylosanthes scabra</name>
    <dbReference type="NCBI Taxonomy" id="79078"/>
    <lineage>
        <taxon>Eukaryota</taxon>
        <taxon>Viridiplantae</taxon>
        <taxon>Streptophyta</taxon>
        <taxon>Embryophyta</taxon>
        <taxon>Tracheophyta</taxon>
        <taxon>Spermatophyta</taxon>
        <taxon>Magnoliopsida</taxon>
        <taxon>eudicotyledons</taxon>
        <taxon>Gunneridae</taxon>
        <taxon>Pentapetalae</taxon>
        <taxon>rosids</taxon>
        <taxon>fabids</taxon>
        <taxon>Fabales</taxon>
        <taxon>Fabaceae</taxon>
        <taxon>Papilionoideae</taxon>
        <taxon>50 kb inversion clade</taxon>
        <taxon>dalbergioids sensu lato</taxon>
        <taxon>Dalbergieae</taxon>
        <taxon>Pterocarpus clade</taxon>
        <taxon>Stylosanthes</taxon>
    </lineage>
</organism>
<comment type="caution">
    <text evidence="2">The sequence shown here is derived from an EMBL/GenBank/DDBJ whole genome shotgun (WGS) entry which is preliminary data.</text>
</comment>
<keyword evidence="3" id="KW-1185">Reference proteome</keyword>
<feature type="compositionally biased region" description="Low complexity" evidence="1">
    <location>
        <begin position="1"/>
        <end position="12"/>
    </location>
</feature>
<feature type="compositionally biased region" description="Basic and acidic residues" evidence="1">
    <location>
        <begin position="136"/>
        <end position="146"/>
    </location>
</feature>
<feature type="region of interest" description="Disordered" evidence="1">
    <location>
        <begin position="60"/>
        <end position="99"/>
    </location>
</feature>